<keyword evidence="1" id="KW-0539">Nucleus</keyword>
<dbReference type="PROSITE" id="PS51029">
    <property type="entry name" value="MADF"/>
    <property type="match status" value="1"/>
</dbReference>
<dbReference type="AlphaFoldDB" id="A0A1A8J5L9"/>
<evidence type="ECO:0000259" key="3">
    <source>
        <dbReference type="PROSITE" id="PS51029"/>
    </source>
</evidence>
<dbReference type="Pfam" id="PF10545">
    <property type="entry name" value="MADF_DNA_bdg"/>
    <property type="match status" value="1"/>
</dbReference>
<dbReference type="PANTHER" id="PTHR12243:SF67">
    <property type="entry name" value="COREPRESSOR OF PANGOLIN, ISOFORM A-RELATED"/>
    <property type="match status" value="1"/>
</dbReference>
<comment type="subcellular location">
    <subcellularLocation>
        <location evidence="1">Nucleus</location>
    </subcellularLocation>
</comment>
<evidence type="ECO:0000259" key="4">
    <source>
        <dbReference type="PROSITE" id="PS51031"/>
    </source>
</evidence>
<dbReference type="GO" id="GO:0005634">
    <property type="term" value="C:nucleus"/>
    <property type="evidence" value="ECO:0007669"/>
    <property type="project" value="UniProtKB-SubCell"/>
</dbReference>
<name>A0A1A8J5L9_NOTKU</name>
<proteinExistence type="predicted"/>
<accession>A0A1A8J5L9</accession>
<dbReference type="InterPro" id="IPR004210">
    <property type="entry name" value="BESS_motif"/>
</dbReference>
<organism evidence="5">
    <name type="scientific">Nothobranchius kuhntae</name>
    <name type="common">Beira killifish</name>
    <dbReference type="NCBI Taxonomy" id="321403"/>
    <lineage>
        <taxon>Eukaryota</taxon>
        <taxon>Metazoa</taxon>
        <taxon>Chordata</taxon>
        <taxon>Craniata</taxon>
        <taxon>Vertebrata</taxon>
        <taxon>Euteleostomi</taxon>
        <taxon>Actinopterygii</taxon>
        <taxon>Neopterygii</taxon>
        <taxon>Teleostei</taxon>
        <taxon>Neoteleostei</taxon>
        <taxon>Acanthomorphata</taxon>
        <taxon>Ovalentaria</taxon>
        <taxon>Atherinomorphae</taxon>
        <taxon>Cyprinodontiformes</taxon>
        <taxon>Nothobranchiidae</taxon>
        <taxon>Nothobranchius</taxon>
    </lineage>
</organism>
<evidence type="ECO:0000256" key="1">
    <source>
        <dbReference type="PROSITE-ProRule" id="PRU00371"/>
    </source>
</evidence>
<reference evidence="5" key="2">
    <citation type="submission" date="2016-06" db="EMBL/GenBank/DDBJ databases">
        <title>The genome of a short-lived fish provides insights into sex chromosome evolution and the genetic control of aging.</title>
        <authorList>
            <person name="Reichwald K."/>
            <person name="Felder M."/>
            <person name="Petzold A."/>
            <person name="Koch P."/>
            <person name="Groth M."/>
            <person name="Platzer M."/>
        </authorList>
    </citation>
    <scope>NUCLEOTIDE SEQUENCE</scope>
    <source>
        <tissue evidence="5">Brain</tissue>
    </source>
</reference>
<feature type="region of interest" description="Disordered" evidence="2">
    <location>
        <begin position="137"/>
        <end position="167"/>
    </location>
</feature>
<feature type="compositionally biased region" description="Polar residues" evidence="2">
    <location>
        <begin position="138"/>
        <end position="162"/>
    </location>
</feature>
<dbReference type="EMBL" id="HAED01018472">
    <property type="protein sequence ID" value="SBR04917.1"/>
    <property type="molecule type" value="Transcribed_RNA"/>
</dbReference>
<evidence type="ECO:0000256" key="2">
    <source>
        <dbReference type="SAM" id="MobiDB-lite"/>
    </source>
</evidence>
<dbReference type="GO" id="GO:0005667">
    <property type="term" value="C:transcription regulator complex"/>
    <property type="evidence" value="ECO:0007669"/>
    <property type="project" value="TreeGrafter"/>
</dbReference>
<sequence length="233" mass="26697">MEEKLIVAVTDFPELYNTSTKDYRDIHKKSAAWELVGARINTSGEKAKKRWKNLRDTYMRVRKSLKERKSGSAAGGQKTWKYYQIMSFLEPHLKERVTSGNLTADDLQQEEEIISTLEPALEEEDSSSVFSHNPDMVSDTSSPFSLDQSFQQPSSIQPTHQSAHGKRKWPADSFEATILNRLDNIQAQLKQGDEDELYLQSLLPTFRRLTGARKSMAKVEIMKVLHKIEFGEE</sequence>
<dbReference type="PANTHER" id="PTHR12243">
    <property type="entry name" value="MADF DOMAIN TRANSCRIPTION FACTOR"/>
    <property type="match status" value="1"/>
</dbReference>
<dbReference type="PROSITE" id="PS51031">
    <property type="entry name" value="BESS"/>
    <property type="match status" value="1"/>
</dbReference>
<evidence type="ECO:0000313" key="5">
    <source>
        <dbReference type="EMBL" id="SBR04917.1"/>
    </source>
</evidence>
<dbReference type="GO" id="GO:0006357">
    <property type="term" value="P:regulation of transcription by RNA polymerase II"/>
    <property type="evidence" value="ECO:0007669"/>
    <property type="project" value="TreeGrafter"/>
</dbReference>
<protein>
    <recommendedName>
        <fullName evidence="6">MADF domain-containing protein</fullName>
    </recommendedName>
</protein>
<dbReference type="SMART" id="SM00595">
    <property type="entry name" value="MADF"/>
    <property type="match status" value="1"/>
</dbReference>
<dbReference type="GO" id="GO:0003677">
    <property type="term" value="F:DNA binding"/>
    <property type="evidence" value="ECO:0007669"/>
    <property type="project" value="InterPro"/>
</dbReference>
<dbReference type="Pfam" id="PF02944">
    <property type="entry name" value="BESS"/>
    <property type="match status" value="1"/>
</dbReference>
<reference evidence="5" key="1">
    <citation type="submission" date="2016-05" db="EMBL/GenBank/DDBJ databases">
        <authorList>
            <person name="Lavstsen T."/>
            <person name="Jespersen J.S."/>
        </authorList>
    </citation>
    <scope>NUCLEOTIDE SEQUENCE</scope>
    <source>
        <tissue evidence="5">Brain</tissue>
    </source>
</reference>
<feature type="domain" description="MADF" evidence="3">
    <location>
        <begin position="4"/>
        <end position="94"/>
    </location>
</feature>
<dbReference type="InterPro" id="IPR039353">
    <property type="entry name" value="TF_Adf1"/>
</dbReference>
<dbReference type="InterPro" id="IPR006578">
    <property type="entry name" value="MADF-dom"/>
</dbReference>
<gene>
    <name evidence="5" type="primary">CABZ01079490.1</name>
</gene>
<evidence type="ECO:0008006" key="6">
    <source>
        <dbReference type="Google" id="ProtNLM"/>
    </source>
</evidence>
<feature type="domain" description="BESS" evidence="4">
    <location>
        <begin position="192"/>
        <end position="231"/>
    </location>
</feature>